<dbReference type="InterPro" id="IPR003593">
    <property type="entry name" value="AAA+_ATPase"/>
</dbReference>
<dbReference type="InterPro" id="IPR003959">
    <property type="entry name" value="ATPase_AAA_core"/>
</dbReference>
<dbReference type="PANTHER" id="PTHR43581:SF3">
    <property type="entry name" value="AAA+ ATPASE DOMAIN-CONTAINING PROTEIN"/>
    <property type="match status" value="1"/>
</dbReference>
<dbReference type="InterPro" id="IPR027417">
    <property type="entry name" value="P-loop_NTPase"/>
</dbReference>
<comment type="caution">
    <text evidence="2">The sequence shown here is derived from an EMBL/GenBank/DDBJ whole genome shotgun (WGS) entry which is preliminary data.</text>
</comment>
<organism evidence="2 3">
    <name type="scientific">Candidatus Onthenecus intestinigallinarum</name>
    <dbReference type="NCBI Taxonomy" id="2840875"/>
    <lineage>
        <taxon>Bacteria</taxon>
        <taxon>Bacillati</taxon>
        <taxon>Bacillota</taxon>
        <taxon>Clostridia</taxon>
        <taxon>Eubacteriales</taxon>
        <taxon>Candidatus Onthenecus</taxon>
    </lineage>
</organism>
<name>A0A9D1CS06_9FIRM</name>
<dbReference type="EMBL" id="DVFJ01000028">
    <property type="protein sequence ID" value="HIQ72064.1"/>
    <property type="molecule type" value="Genomic_DNA"/>
</dbReference>
<dbReference type="SUPFAM" id="SSF52540">
    <property type="entry name" value="P-loop containing nucleoside triphosphate hydrolases"/>
    <property type="match status" value="1"/>
</dbReference>
<feature type="domain" description="AAA+ ATPase" evidence="1">
    <location>
        <begin position="46"/>
        <end position="258"/>
    </location>
</feature>
<dbReference type="Proteomes" id="UP000886887">
    <property type="component" value="Unassembled WGS sequence"/>
</dbReference>
<accession>A0A9D1CS06</accession>
<dbReference type="Pfam" id="PF13304">
    <property type="entry name" value="AAA_21"/>
    <property type="match status" value="1"/>
</dbReference>
<reference evidence="2" key="1">
    <citation type="submission" date="2020-10" db="EMBL/GenBank/DDBJ databases">
        <authorList>
            <person name="Gilroy R."/>
        </authorList>
    </citation>
    <scope>NUCLEOTIDE SEQUENCE</scope>
    <source>
        <strain evidence="2">ChiSxjej2B14-6234</strain>
    </source>
</reference>
<dbReference type="AlphaFoldDB" id="A0A9D1CS06"/>
<dbReference type="PANTHER" id="PTHR43581">
    <property type="entry name" value="ATP/GTP PHOSPHATASE"/>
    <property type="match status" value="1"/>
</dbReference>
<dbReference type="Gene3D" id="3.40.50.300">
    <property type="entry name" value="P-loop containing nucleotide triphosphate hydrolases"/>
    <property type="match status" value="1"/>
</dbReference>
<dbReference type="SMART" id="SM00382">
    <property type="entry name" value="AAA"/>
    <property type="match status" value="1"/>
</dbReference>
<protein>
    <submittedName>
        <fullName evidence="2">AAA family ATPase</fullName>
    </submittedName>
</protein>
<evidence type="ECO:0000313" key="3">
    <source>
        <dbReference type="Proteomes" id="UP000886887"/>
    </source>
</evidence>
<dbReference type="GO" id="GO:0016887">
    <property type="term" value="F:ATP hydrolysis activity"/>
    <property type="evidence" value="ECO:0007669"/>
    <property type="project" value="InterPro"/>
</dbReference>
<dbReference type="GO" id="GO:0005524">
    <property type="term" value="F:ATP binding"/>
    <property type="evidence" value="ECO:0007669"/>
    <property type="project" value="InterPro"/>
</dbReference>
<proteinExistence type="predicted"/>
<evidence type="ECO:0000259" key="1">
    <source>
        <dbReference type="SMART" id="SM00382"/>
    </source>
</evidence>
<dbReference type="InterPro" id="IPR051396">
    <property type="entry name" value="Bact_Antivir_Def_Nuclease"/>
</dbReference>
<dbReference type="CDD" id="cd00267">
    <property type="entry name" value="ABC_ATPase"/>
    <property type="match status" value="1"/>
</dbReference>
<sequence length="291" mass="33456">MIYLDSITFPDADEEWMFRLNVKRTCYNTMYPFGVLTAAGLQRLDFEPITILYGGNGSGKTTALNVIAEKLGLSRETPFNRSSFFDDYVRRCRVSVERTAPAGSRIVTSDDVFDYMLGVRCLNDGIDRRREELFIEHTHARHSQVRVRSLDDYDALKKQNSARRHTQSAFVREQLMENVREQSNGESAAFFFRQRVDADALYLLDEPENSLSPARQVELAQYLEEGARYAGCQLIVSTHSPFLLSMRGAKVYDLDARPATVRPWTQLEGVRAYYDFFARHRAEFEAERGPD</sequence>
<gene>
    <name evidence="2" type="ORF">IAB73_07650</name>
</gene>
<evidence type="ECO:0000313" key="2">
    <source>
        <dbReference type="EMBL" id="HIQ72064.1"/>
    </source>
</evidence>
<reference evidence="2" key="2">
    <citation type="journal article" date="2021" name="PeerJ">
        <title>Extensive microbial diversity within the chicken gut microbiome revealed by metagenomics and culture.</title>
        <authorList>
            <person name="Gilroy R."/>
            <person name="Ravi A."/>
            <person name="Getino M."/>
            <person name="Pursley I."/>
            <person name="Horton D.L."/>
            <person name="Alikhan N.F."/>
            <person name="Baker D."/>
            <person name="Gharbi K."/>
            <person name="Hall N."/>
            <person name="Watson M."/>
            <person name="Adriaenssens E.M."/>
            <person name="Foster-Nyarko E."/>
            <person name="Jarju S."/>
            <person name="Secka A."/>
            <person name="Antonio M."/>
            <person name="Oren A."/>
            <person name="Chaudhuri R.R."/>
            <person name="La Ragione R."/>
            <person name="Hildebrand F."/>
            <person name="Pallen M.J."/>
        </authorList>
    </citation>
    <scope>NUCLEOTIDE SEQUENCE</scope>
    <source>
        <strain evidence="2">ChiSxjej2B14-6234</strain>
    </source>
</reference>